<sequence>MRNSRILLKEAKGMVSKETWASSVLYPYDPNLPLYKRIPTQIYTKFCLSQISNYFVDFKAREFTATATRIYMEVSASLNKGNRSNLVDYMTHPNVEIAKISQKHGKELPFKIFNDIKTANIVYARISSETEDNSALVNFAHVTVKIDNLDENGQTHSQTVVFERRLDNKLKESWKICFIEDLN</sequence>
<reference evidence="1 2" key="1">
    <citation type="submission" date="2016-11" db="EMBL/GenBank/DDBJ databases">
        <title>The macronuclear genome of Stentor coeruleus: a giant cell with tiny introns.</title>
        <authorList>
            <person name="Slabodnick M."/>
            <person name="Ruby J.G."/>
            <person name="Reiff S.B."/>
            <person name="Swart E.C."/>
            <person name="Gosai S."/>
            <person name="Prabakaran S."/>
            <person name="Witkowska E."/>
            <person name="Larue G.E."/>
            <person name="Fisher S."/>
            <person name="Freeman R.M."/>
            <person name="Gunawardena J."/>
            <person name="Chu W."/>
            <person name="Stover N.A."/>
            <person name="Gregory B.D."/>
            <person name="Nowacki M."/>
            <person name="Derisi J."/>
            <person name="Roy S.W."/>
            <person name="Marshall W.F."/>
            <person name="Sood P."/>
        </authorList>
    </citation>
    <scope>NUCLEOTIDE SEQUENCE [LARGE SCALE GENOMIC DNA]</scope>
    <source>
        <strain evidence="1">WM001</strain>
    </source>
</reference>
<name>A0A1R2D3X0_9CILI</name>
<comment type="caution">
    <text evidence="1">The sequence shown here is derived from an EMBL/GenBank/DDBJ whole genome shotgun (WGS) entry which is preliminary data.</text>
</comment>
<dbReference type="EMBL" id="MPUH01000006">
    <property type="protein sequence ID" value="OMJ95906.1"/>
    <property type="molecule type" value="Genomic_DNA"/>
</dbReference>
<evidence type="ECO:0000313" key="1">
    <source>
        <dbReference type="EMBL" id="OMJ95906.1"/>
    </source>
</evidence>
<dbReference type="Gene3D" id="3.10.450.240">
    <property type="match status" value="1"/>
</dbReference>
<evidence type="ECO:0000313" key="2">
    <source>
        <dbReference type="Proteomes" id="UP000187209"/>
    </source>
</evidence>
<protein>
    <recommendedName>
        <fullName evidence="3">Tim44-like domain-containing protein</fullName>
    </recommendedName>
</protein>
<organism evidence="1 2">
    <name type="scientific">Stentor coeruleus</name>
    <dbReference type="NCBI Taxonomy" id="5963"/>
    <lineage>
        <taxon>Eukaryota</taxon>
        <taxon>Sar</taxon>
        <taxon>Alveolata</taxon>
        <taxon>Ciliophora</taxon>
        <taxon>Postciliodesmatophora</taxon>
        <taxon>Heterotrichea</taxon>
        <taxon>Heterotrichida</taxon>
        <taxon>Stentoridae</taxon>
        <taxon>Stentor</taxon>
    </lineage>
</organism>
<accession>A0A1R2D3X0</accession>
<proteinExistence type="predicted"/>
<evidence type="ECO:0008006" key="3">
    <source>
        <dbReference type="Google" id="ProtNLM"/>
    </source>
</evidence>
<dbReference type="AlphaFoldDB" id="A0A1R2D3X0"/>
<dbReference type="Proteomes" id="UP000187209">
    <property type="component" value="Unassembled WGS sequence"/>
</dbReference>
<keyword evidence="2" id="KW-1185">Reference proteome</keyword>
<gene>
    <name evidence="1" type="ORF">SteCoe_631</name>
</gene>